<dbReference type="SUPFAM" id="SSF50978">
    <property type="entry name" value="WD40 repeat-like"/>
    <property type="match status" value="1"/>
</dbReference>
<dbReference type="InterPro" id="IPR032805">
    <property type="entry name" value="Wax_synthase_dom"/>
</dbReference>
<evidence type="ECO:0000256" key="1">
    <source>
        <dbReference type="ARBA" id="ARBA00004141"/>
    </source>
</evidence>
<feature type="region of interest" description="Disordered" evidence="9">
    <location>
        <begin position="417"/>
        <end position="489"/>
    </location>
</feature>
<feature type="compositionally biased region" description="Low complexity" evidence="9">
    <location>
        <begin position="449"/>
        <end position="464"/>
    </location>
</feature>
<dbReference type="EMBL" id="CAMKVN010000247">
    <property type="protein sequence ID" value="CAI2165766.1"/>
    <property type="molecule type" value="Genomic_DNA"/>
</dbReference>
<feature type="compositionally biased region" description="Polar residues" evidence="9">
    <location>
        <begin position="426"/>
        <end position="439"/>
    </location>
</feature>
<feature type="repeat" description="WD" evidence="8">
    <location>
        <begin position="245"/>
        <end position="276"/>
    </location>
</feature>
<protein>
    <submittedName>
        <fullName evidence="12">8130_t:CDS:1</fullName>
    </submittedName>
</protein>
<dbReference type="PROSITE" id="PS50294">
    <property type="entry name" value="WD_REPEATS_REGION"/>
    <property type="match status" value="2"/>
</dbReference>
<proteinExistence type="inferred from homology"/>
<evidence type="ECO:0000313" key="13">
    <source>
        <dbReference type="Proteomes" id="UP001153678"/>
    </source>
</evidence>
<dbReference type="PROSITE" id="PS00678">
    <property type="entry name" value="WD_REPEATS_1"/>
    <property type="match status" value="3"/>
</dbReference>
<dbReference type="InterPro" id="IPR019775">
    <property type="entry name" value="WD40_repeat_CS"/>
</dbReference>
<keyword evidence="4" id="KW-0677">Repeat</keyword>
<dbReference type="SMART" id="SM00591">
    <property type="entry name" value="RWD"/>
    <property type="match status" value="1"/>
</dbReference>
<name>A0A9W4SDJ6_9GLOM</name>
<dbReference type="Pfam" id="PF00400">
    <property type="entry name" value="WD40"/>
    <property type="match status" value="2"/>
</dbReference>
<dbReference type="Proteomes" id="UP001153678">
    <property type="component" value="Unassembled WGS sequence"/>
</dbReference>
<feature type="transmembrane region" description="Helical" evidence="10">
    <location>
        <begin position="1431"/>
        <end position="1453"/>
    </location>
</feature>
<accession>A0A9W4SDJ6</accession>
<sequence length="1522" mass="172873">MEDNVELNENSSHASYPTLSTFTQSSPISIPNPTRLSRPASPHLHHMSKIHIRGTPSPPMESSTRYNISTKQHTPEIIVPKEDSSPPESKRRNSSFYQELSIRLNQPVGSMSISPSSRDVVLAARKGLFIIDLENPYEPPRELHHLTKWEVADVQWNPHQCRSTWVASTSNQKGLIWNLALPSSNAVEHILHGHSRAISDINWHPLHPDELATCSVDTYVHLWDLRTPKKPTMSFCAWTAGATHVKFNKKNEYLLASAHDRDLLIWDTRKGSLSITNIRAHTTKIYGIDWSRKSSDNIITCSLDKSVKFWNINNDVCQGVIYTNSPVWRARHTPVGNGILTMSQRSETSLYLWNQENPQFPVHAFEGHSDVVKEFVWRIKSDGDSIIDDRELQLITWSKDKHLRLWPINDEQLKAIGHERGRPRSPTDQLTSTGHSTFTFRDPPPTNNHSASPTLSTSASHSSLRVIPGNRMNTTTTLRPSGASTGGGNIKSYMGAAAGMYRAERHSLSPLLWMQNVRMVKPSGEIGNAEDIPTNMHEEWATVSKKFSNVKFEKLNVQGRSCTISLHGPWSDSGVAFIRINITFPSQYPDKVAPIFDIQKTGMISIMNRTHMSQILNRIASSHVSQKRPCLEACIRYLLGEHPDDGQERYGRDDSDDENYINSTRRTSYDKNLTYILGDKDYDNNIPFPKLCGAKFCVTGKLVCFFSSLRSPDASNPVTPVRSGGNSGTIRGKTSYIYTHPRSYDSWEQYKMISRLPRPVTRYGADGDDSSYEVDDDQDDLLLYFNPKSGLRNNAPDSSTLAGHVIHTYDFSEWMPVNRKLAMEYILHGDNPVEICKYNAQVAADNDRPDLEQVWLLASLILSQTVSKKKLKNSLVSDDIIPIERISGPYQKSANKRKDIRNEYDSFMDEAVHKFFGRLDWGFHPFGKGLAIDMLNHFVSIGDIQTAAILSCVFRQPFPPHRKIIKVKEIQPLISSELEINNISSSTDYFNYYARYPEKQNPYQIGFSSNSGATFVESFNSSKSSWGNYNNQPEVFGYIANAGTPPTPSGYIYGHSEGAGGPIMVPSASHTSHHQRRSTFGGISKEANFFSSSFSTTASPPKTPKRDSPVAIGFTSHFGWGTMGVNHGNERLVETSSKKSSDLTFIPYNLEEFDDERRPLQVGLLDDKRTTNARHDQVRLAYAEILYHWGLFEARTEVLKFMRFVKTTIGSPLGEQHEPLEIGIHCFQCGIELKGHYKCGNCLRKRAGIKCSICHQTIRGLSNFCLICSHGGHTKHLREWFKEGNKECPSETFPPTIPDRPYPLRIIDYFMLNKNTFIVTPYTLFYCYVYAGFLAHNMDYAYNRFLTIAALILWYIQKNSSNKNSLENSKIELINQYLTSLLFDTPPLFNQPYLSISPSDLWGRRWHQILRECFFELGYLPIRSLFPKHQLLGHDIGLIASFTCSGIFHEYLITTLFGRLTGEHFTFFVFHGVMVIIWEIIWLPISSKYIKSFMDKRLVKSELFESGNPKNKNILEKDFVEF</sequence>
<dbReference type="PROSITE" id="PS50908">
    <property type="entry name" value="RWD"/>
    <property type="match status" value="1"/>
</dbReference>
<feature type="repeat" description="WD" evidence="8">
    <location>
        <begin position="191"/>
        <end position="233"/>
    </location>
</feature>
<dbReference type="GO" id="GO:0035859">
    <property type="term" value="C:Seh1-associated complex"/>
    <property type="evidence" value="ECO:0007669"/>
    <property type="project" value="TreeGrafter"/>
</dbReference>
<dbReference type="GO" id="GO:0005774">
    <property type="term" value="C:vacuolar membrane"/>
    <property type="evidence" value="ECO:0007669"/>
    <property type="project" value="TreeGrafter"/>
</dbReference>
<dbReference type="InterPro" id="IPR036322">
    <property type="entry name" value="WD40_repeat_dom_sf"/>
</dbReference>
<dbReference type="PROSITE" id="PS50082">
    <property type="entry name" value="WD_REPEATS_2"/>
    <property type="match status" value="3"/>
</dbReference>
<dbReference type="OrthoDB" id="311712at2759"/>
<dbReference type="GO" id="GO:0035591">
    <property type="term" value="F:signaling adaptor activity"/>
    <property type="evidence" value="ECO:0007669"/>
    <property type="project" value="TreeGrafter"/>
</dbReference>
<keyword evidence="5 10" id="KW-1133">Transmembrane helix</keyword>
<evidence type="ECO:0000256" key="5">
    <source>
        <dbReference type="ARBA" id="ARBA00022989"/>
    </source>
</evidence>
<keyword evidence="13" id="KW-1185">Reference proteome</keyword>
<feature type="compositionally biased region" description="Polar residues" evidence="9">
    <location>
        <begin position="471"/>
        <end position="483"/>
    </location>
</feature>
<keyword evidence="6 10" id="KW-0472">Membrane</keyword>
<dbReference type="Pfam" id="PF13813">
    <property type="entry name" value="MBOAT_2"/>
    <property type="match status" value="1"/>
</dbReference>
<feature type="compositionally biased region" description="Basic residues" evidence="9">
    <location>
        <begin position="43"/>
        <end position="52"/>
    </location>
</feature>
<dbReference type="InterPro" id="IPR001680">
    <property type="entry name" value="WD40_rpt"/>
</dbReference>
<comment type="similarity">
    <text evidence="7">Belongs to the WD repeat WDR59 family.</text>
</comment>
<feature type="domain" description="RWD" evidence="11">
    <location>
        <begin position="538"/>
        <end position="645"/>
    </location>
</feature>
<dbReference type="PANTHER" id="PTHR46170:SF1">
    <property type="entry name" value="GATOR COMPLEX PROTEIN WDR59"/>
    <property type="match status" value="1"/>
</dbReference>
<dbReference type="Pfam" id="PF17120">
    <property type="entry name" value="zf-RING_16"/>
    <property type="match status" value="1"/>
</dbReference>
<dbReference type="PANTHER" id="PTHR46170">
    <property type="entry name" value="GATOR COMPLEX PROTEIN WDR59"/>
    <property type="match status" value="1"/>
</dbReference>
<feature type="compositionally biased region" description="Basic and acidic residues" evidence="9">
    <location>
        <begin position="79"/>
        <end position="91"/>
    </location>
</feature>
<evidence type="ECO:0000256" key="3">
    <source>
        <dbReference type="ARBA" id="ARBA00022692"/>
    </source>
</evidence>
<feature type="repeat" description="WD" evidence="8">
    <location>
        <begin position="278"/>
        <end position="314"/>
    </location>
</feature>
<dbReference type="GO" id="GO:1904263">
    <property type="term" value="P:positive regulation of TORC1 signaling"/>
    <property type="evidence" value="ECO:0007669"/>
    <property type="project" value="TreeGrafter"/>
</dbReference>
<feature type="transmembrane region" description="Helical" evidence="10">
    <location>
        <begin position="1465"/>
        <end position="1485"/>
    </location>
</feature>
<reference evidence="12" key="1">
    <citation type="submission" date="2022-08" db="EMBL/GenBank/DDBJ databases">
        <authorList>
            <person name="Kallberg Y."/>
            <person name="Tangrot J."/>
            <person name="Rosling A."/>
        </authorList>
    </citation>
    <scope>NUCLEOTIDE SEQUENCE</scope>
    <source>
        <strain evidence="12">Wild A</strain>
    </source>
</reference>
<keyword evidence="2 8" id="KW-0853">WD repeat</keyword>
<feature type="compositionally biased region" description="Polar residues" evidence="9">
    <location>
        <begin position="7"/>
        <end position="35"/>
    </location>
</feature>
<dbReference type="InterPro" id="IPR049567">
    <property type="entry name" value="WDR59-like"/>
</dbReference>
<evidence type="ECO:0000256" key="6">
    <source>
        <dbReference type="ARBA" id="ARBA00023136"/>
    </source>
</evidence>
<comment type="caution">
    <text evidence="12">The sequence shown here is derived from an EMBL/GenBank/DDBJ whole genome shotgun (WGS) entry which is preliminary data.</text>
</comment>
<dbReference type="InterPro" id="IPR015943">
    <property type="entry name" value="WD40/YVTN_repeat-like_dom_sf"/>
</dbReference>
<dbReference type="Gene3D" id="2.130.10.10">
    <property type="entry name" value="YVTN repeat-like/Quinoprotein amine dehydrogenase"/>
    <property type="match status" value="1"/>
</dbReference>
<evidence type="ECO:0000259" key="11">
    <source>
        <dbReference type="PROSITE" id="PS50908"/>
    </source>
</evidence>
<comment type="subcellular location">
    <subcellularLocation>
        <location evidence="1">Membrane</location>
        <topology evidence="1">Multi-pass membrane protein</topology>
    </subcellularLocation>
</comment>
<evidence type="ECO:0000256" key="2">
    <source>
        <dbReference type="ARBA" id="ARBA00022574"/>
    </source>
</evidence>
<feature type="region of interest" description="Disordered" evidence="9">
    <location>
        <begin position="1"/>
        <end position="95"/>
    </location>
</feature>
<evidence type="ECO:0000313" key="12">
    <source>
        <dbReference type="EMBL" id="CAI2165766.1"/>
    </source>
</evidence>
<dbReference type="SMART" id="SM00320">
    <property type="entry name" value="WD40"/>
    <property type="match status" value="5"/>
</dbReference>
<evidence type="ECO:0000256" key="9">
    <source>
        <dbReference type="SAM" id="MobiDB-lite"/>
    </source>
</evidence>
<evidence type="ECO:0000256" key="7">
    <source>
        <dbReference type="ARBA" id="ARBA00038452"/>
    </source>
</evidence>
<dbReference type="InterPro" id="IPR049566">
    <property type="entry name" value="WDR59_RTC1-like_RING_Znf"/>
</dbReference>
<dbReference type="InterPro" id="IPR006575">
    <property type="entry name" value="RWD_dom"/>
</dbReference>
<dbReference type="GO" id="GO:0034198">
    <property type="term" value="P:cellular response to amino acid starvation"/>
    <property type="evidence" value="ECO:0007669"/>
    <property type="project" value="TreeGrafter"/>
</dbReference>
<evidence type="ECO:0000256" key="8">
    <source>
        <dbReference type="PROSITE-ProRule" id="PRU00221"/>
    </source>
</evidence>
<feature type="compositionally biased region" description="Polar residues" evidence="9">
    <location>
        <begin position="60"/>
        <end position="72"/>
    </location>
</feature>
<organism evidence="12 13">
    <name type="scientific">Funneliformis geosporum</name>
    <dbReference type="NCBI Taxonomy" id="1117311"/>
    <lineage>
        <taxon>Eukaryota</taxon>
        <taxon>Fungi</taxon>
        <taxon>Fungi incertae sedis</taxon>
        <taxon>Mucoromycota</taxon>
        <taxon>Glomeromycotina</taxon>
        <taxon>Glomeromycetes</taxon>
        <taxon>Glomerales</taxon>
        <taxon>Glomeraceae</taxon>
        <taxon>Funneliformis</taxon>
    </lineage>
</organism>
<gene>
    <name evidence="12" type="ORF">FWILDA_LOCUS2234</name>
</gene>
<evidence type="ECO:0000256" key="10">
    <source>
        <dbReference type="SAM" id="Phobius"/>
    </source>
</evidence>
<evidence type="ECO:0000256" key="4">
    <source>
        <dbReference type="ARBA" id="ARBA00022737"/>
    </source>
</evidence>
<keyword evidence="3 10" id="KW-0812">Transmembrane</keyword>